<sequence>RFFQDCDREVNARLLEWMISRRGQESWFVTLTFKSFVTTVWAQKHRDRWLARLRASLVDSGGGRLKWVCATEWQVRDDVRYHLIVSAWGLHSQSRKSWEERWKANGGGFSRIYDAVLKAAPYLAKYLNKRLGGELQMGGSWLGLTVPASVSCSCQGPETV</sequence>
<dbReference type="Pfam" id="PF23343">
    <property type="entry name" value="REP_ORF2-G2P"/>
    <property type="match status" value="1"/>
</dbReference>
<dbReference type="AlphaFoldDB" id="A0A0F8X8E6"/>
<accession>A0A0F8X8E6</accession>
<dbReference type="EMBL" id="LAZR01064589">
    <property type="protein sequence ID" value="KKK57235.1"/>
    <property type="molecule type" value="Genomic_DNA"/>
</dbReference>
<evidence type="ECO:0000259" key="1">
    <source>
        <dbReference type="Pfam" id="PF23343"/>
    </source>
</evidence>
<name>A0A0F8X8E6_9ZZZZ</name>
<organism evidence="2">
    <name type="scientific">marine sediment metagenome</name>
    <dbReference type="NCBI Taxonomy" id="412755"/>
    <lineage>
        <taxon>unclassified sequences</taxon>
        <taxon>metagenomes</taxon>
        <taxon>ecological metagenomes</taxon>
    </lineage>
</organism>
<proteinExistence type="predicted"/>
<protein>
    <recommendedName>
        <fullName evidence="1">Replication-associated protein ORF2/G2P domain-containing protein</fullName>
    </recommendedName>
</protein>
<feature type="non-terminal residue" evidence="2">
    <location>
        <position position="1"/>
    </location>
</feature>
<dbReference type="InterPro" id="IPR056906">
    <property type="entry name" value="ORF2/G2P_dom"/>
</dbReference>
<comment type="caution">
    <text evidence="2">The sequence shown here is derived from an EMBL/GenBank/DDBJ whole genome shotgun (WGS) entry which is preliminary data.</text>
</comment>
<gene>
    <name evidence="2" type="ORF">LCGC14_3056530</name>
</gene>
<evidence type="ECO:0000313" key="2">
    <source>
        <dbReference type="EMBL" id="KKK57235.1"/>
    </source>
</evidence>
<feature type="domain" description="Replication-associated protein ORF2/G2P" evidence="1">
    <location>
        <begin position="27"/>
        <end position="130"/>
    </location>
</feature>
<reference evidence="2" key="1">
    <citation type="journal article" date="2015" name="Nature">
        <title>Complex archaea that bridge the gap between prokaryotes and eukaryotes.</title>
        <authorList>
            <person name="Spang A."/>
            <person name="Saw J.H."/>
            <person name="Jorgensen S.L."/>
            <person name="Zaremba-Niedzwiedzka K."/>
            <person name="Martijn J."/>
            <person name="Lind A.E."/>
            <person name="van Eijk R."/>
            <person name="Schleper C."/>
            <person name="Guy L."/>
            <person name="Ettema T.J."/>
        </authorList>
    </citation>
    <scope>NUCLEOTIDE SEQUENCE</scope>
</reference>